<dbReference type="PROSITE" id="PS51257">
    <property type="entry name" value="PROKAR_LIPOPROTEIN"/>
    <property type="match status" value="1"/>
</dbReference>
<protein>
    <recommendedName>
        <fullName evidence="3">Lipoprotein</fullName>
    </recommendedName>
</protein>
<sequence>MKKMLTVTFSIFLLVGCQSMVDETDEKKEIPVYKETNDINYVRDLPTMIEKTTNIVEGEFIREEKRDKETKFFTFKVNEVYKGFTEKYIKIGIPYQREITELKDEHGAPLTLFIPLSQFIQPELGKKTILFLSQKDKHTHTYSLEIHPYHIVFDQNDIATLKKPKHKSKRIVMASDNKTKYYIESEGYPEDNDLITGKSYSRIVKIIRKYN</sequence>
<evidence type="ECO:0008006" key="3">
    <source>
        <dbReference type="Google" id="ProtNLM"/>
    </source>
</evidence>
<dbReference type="OrthoDB" id="2889766at2"/>
<proteinExistence type="predicted"/>
<dbReference type="RefSeq" id="WP_113658974.1">
    <property type="nucleotide sequence ID" value="NZ_KZ845666.1"/>
</dbReference>
<evidence type="ECO:0000313" key="1">
    <source>
        <dbReference type="EMBL" id="RAL24603.1"/>
    </source>
</evidence>
<dbReference type="EMBL" id="QJKK01000004">
    <property type="protein sequence ID" value="RAL24603.1"/>
    <property type="molecule type" value="Genomic_DNA"/>
</dbReference>
<accession>A0A364K5F8</accession>
<dbReference type="AlphaFoldDB" id="A0A364K5F8"/>
<evidence type="ECO:0000313" key="2">
    <source>
        <dbReference type="Proteomes" id="UP000251213"/>
    </source>
</evidence>
<organism evidence="1 2">
    <name type="scientific">Thermoflavimicrobium daqui</name>
    <dbReference type="NCBI Taxonomy" id="2137476"/>
    <lineage>
        <taxon>Bacteria</taxon>
        <taxon>Bacillati</taxon>
        <taxon>Bacillota</taxon>
        <taxon>Bacilli</taxon>
        <taxon>Bacillales</taxon>
        <taxon>Thermoactinomycetaceae</taxon>
        <taxon>Thermoflavimicrobium</taxon>
    </lineage>
</organism>
<reference evidence="1 2" key="2">
    <citation type="submission" date="2018-06" db="EMBL/GenBank/DDBJ databases">
        <authorList>
            <person name="Zhirakovskaya E."/>
        </authorList>
    </citation>
    <scope>NUCLEOTIDE SEQUENCE [LARGE SCALE GENOMIC DNA]</scope>
    <source>
        <strain evidence="1 2">FBKL4.011</strain>
    </source>
</reference>
<name>A0A364K5F8_9BACL</name>
<comment type="caution">
    <text evidence="1">The sequence shown here is derived from an EMBL/GenBank/DDBJ whole genome shotgun (WGS) entry which is preliminary data.</text>
</comment>
<reference evidence="1 2" key="1">
    <citation type="submission" date="2018-06" db="EMBL/GenBank/DDBJ databases">
        <title>Thermoflavimicrobium daqus sp. nov., a thermophilic microbe isolated from Moutai-flavour Daqu.</title>
        <authorList>
            <person name="Wang X."/>
            <person name="Zhou H."/>
        </authorList>
    </citation>
    <scope>NUCLEOTIDE SEQUENCE [LARGE SCALE GENOMIC DNA]</scope>
    <source>
        <strain evidence="1 2">FBKL4.011</strain>
    </source>
</reference>
<gene>
    <name evidence="1" type="ORF">DL897_09865</name>
</gene>
<keyword evidence="2" id="KW-1185">Reference proteome</keyword>
<dbReference type="Proteomes" id="UP000251213">
    <property type="component" value="Unassembled WGS sequence"/>
</dbReference>